<dbReference type="SUPFAM" id="SSF48452">
    <property type="entry name" value="TPR-like"/>
    <property type="match status" value="1"/>
</dbReference>
<organism evidence="2">
    <name type="scientific">marine sediment metagenome</name>
    <dbReference type="NCBI Taxonomy" id="412755"/>
    <lineage>
        <taxon>unclassified sequences</taxon>
        <taxon>metagenomes</taxon>
        <taxon>ecological metagenomes</taxon>
    </lineage>
</organism>
<feature type="coiled-coil region" evidence="1">
    <location>
        <begin position="155"/>
        <end position="182"/>
    </location>
</feature>
<keyword evidence="1" id="KW-0175">Coiled coil</keyword>
<protein>
    <recommendedName>
        <fullName evidence="3">Tetratricopeptide repeat protein</fullName>
    </recommendedName>
</protein>
<accession>X1UC31</accession>
<dbReference type="AlphaFoldDB" id="X1UC31"/>
<feature type="non-terminal residue" evidence="2">
    <location>
        <position position="1"/>
    </location>
</feature>
<evidence type="ECO:0000313" key="2">
    <source>
        <dbReference type="EMBL" id="GAJ01142.1"/>
    </source>
</evidence>
<feature type="non-terminal residue" evidence="2">
    <location>
        <position position="273"/>
    </location>
</feature>
<evidence type="ECO:0000256" key="1">
    <source>
        <dbReference type="SAM" id="Coils"/>
    </source>
</evidence>
<dbReference type="InterPro" id="IPR011990">
    <property type="entry name" value="TPR-like_helical_dom_sf"/>
</dbReference>
<gene>
    <name evidence="2" type="ORF">S12H4_33824</name>
</gene>
<proteinExistence type="predicted"/>
<name>X1UC31_9ZZZZ</name>
<reference evidence="2" key="1">
    <citation type="journal article" date="2014" name="Front. Microbiol.">
        <title>High frequency of phylogenetically diverse reductive dehalogenase-homologous genes in deep subseafloor sedimentary metagenomes.</title>
        <authorList>
            <person name="Kawai M."/>
            <person name="Futagami T."/>
            <person name="Toyoda A."/>
            <person name="Takaki Y."/>
            <person name="Nishi S."/>
            <person name="Hori S."/>
            <person name="Arai W."/>
            <person name="Tsubouchi T."/>
            <person name="Morono Y."/>
            <person name="Uchiyama I."/>
            <person name="Ito T."/>
            <person name="Fujiyama A."/>
            <person name="Inagaki F."/>
            <person name="Takami H."/>
        </authorList>
    </citation>
    <scope>NUCLEOTIDE SEQUENCE</scope>
    <source>
        <strain evidence="2">Expedition CK06-06</strain>
    </source>
</reference>
<comment type="caution">
    <text evidence="2">The sequence shown here is derived from an EMBL/GenBank/DDBJ whole genome shotgun (WGS) entry which is preliminary data.</text>
</comment>
<sequence>YYKALEIANKMAESRERNDQITGITNLINKTCKKRINFIKEKSIQKIGQRDYEKAINELYAAISVAKRMAIPEETNEFFMDLKNTVNKVYLAQIEDVLKEGTDKLALKNYKEAIVIFNRALEMTNKMYLTQEMEEEINKIKGLVYQAELKELVDRGDLSEEIKKYEKEIEKLNKKMDYAKTIDDPNRRFQEMEQIKKSIDEVYHSEIKLLVEQGVQLADSEAFKESFENFERAIKINESIKSPEFKNLIAIKYEYKLKLIEKAILEIKRKSYD</sequence>
<dbReference type="EMBL" id="BARW01019968">
    <property type="protein sequence ID" value="GAJ01142.1"/>
    <property type="molecule type" value="Genomic_DNA"/>
</dbReference>
<dbReference type="Gene3D" id="1.25.40.10">
    <property type="entry name" value="Tetratricopeptide repeat domain"/>
    <property type="match status" value="1"/>
</dbReference>
<evidence type="ECO:0008006" key="3">
    <source>
        <dbReference type="Google" id="ProtNLM"/>
    </source>
</evidence>